<proteinExistence type="predicted"/>
<protein>
    <recommendedName>
        <fullName evidence="2">UPAR/Ly6 domain-containing protein</fullName>
    </recommendedName>
</protein>
<evidence type="ECO:0000313" key="4">
    <source>
        <dbReference type="Proteomes" id="UP000694387"/>
    </source>
</evidence>
<name>A0A9L0JU17_EQUAS</name>
<keyword evidence="4" id="KW-1185">Reference proteome</keyword>
<reference evidence="3" key="2">
    <citation type="submission" date="2025-08" db="UniProtKB">
        <authorList>
            <consortium name="Ensembl"/>
        </authorList>
    </citation>
    <scope>IDENTIFICATION</scope>
</reference>
<feature type="domain" description="UPAR/Ly6" evidence="2">
    <location>
        <begin position="20"/>
        <end position="98"/>
    </location>
</feature>
<dbReference type="InterPro" id="IPR016054">
    <property type="entry name" value="LY6_UPA_recep-like"/>
</dbReference>
<dbReference type="Proteomes" id="UP000694387">
    <property type="component" value="Chromosome 20"/>
</dbReference>
<dbReference type="Pfam" id="PF00021">
    <property type="entry name" value="UPAR_LY6"/>
    <property type="match status" value="1"/>
</dbReference>
<dbReference type="Ensembl" id="ENSEAST00005058082.1">
    <property type="protein sequence ID" value="ENSEASP00005053507.1"/>
    <property type="gene ID" value="ENSEASG00005034248.1"/>
</dbReference>
<dbReference type="GeneTree" id="ENSGT00940000163158"/>
<dbReference type="CDD" id="cd23628">
    <property type="entry name" value="TFP_LU_ECD_SP10_like"/>
    <property type="match status" value="1"/>
</dbReference>
<feature type="signal peptide" evidence="1">
    <location>
        <begin position="1"/>
        <end position="21"/>
    </location>
</feature>
<feature type="chain" id="PRO_5040122742" description="UPAR/Ly6 domain-containing protein" evidence="1">
    <location>
        <begin position="22"/>
        <end position="99"/>
    </location>
</feature>
<keyword evidence="1" id="KW-0732">Signal</keyword>
<dbReference type="AlphaFoldDB" id="A0A9L0JU17"/>
<accession>A0A9L0JU17</accession>
<reference evidence="3" key="3">
    <citation type="submission" date="2025-09" db="UniProtKB">
        <authorList>
            <consortium name="Ensembl"/>
        </authorList>
    </citation>
    <scope>IDENTIFICATION</scope>
</reference>
<organism evidence="3 4">
    <name type="scientific">Equus asinus</name>
    <name type="common">Donkey</name>
    <name type="synonym">Equus africanus asinus</name>
    <dbReference type="NCBI Taxonomy" id="9793"/>
    <lineage>
        <taxon>Eukaryota</taxon>
        <taxon>Metazoa</taxon>
        <taxon>Chordata</taxon>
        <taxon>Craniata</taxon>
        <taxon>Vertebrata</taxon>
        <taxon>Euteleostomi</taxon>
        <taxon>Mammalia</taxon>
        <taxon>Eutheria</taxon>
        <taxon>Laurasiatheria</taxon>
        <taxon>Perissodactyla</taxon>
        <taxon>Equidae</taxon>
        <taxon>Equus</taxon>
    </lineage>
</organism>
<evidence type="ECO:0000256" key="1">
    <source>
        <dbReference type="SAM" id="SignalP"/>
    </source>
</evidence>
<evidence type="ECO:0000313" key="3">
    <source>
        <dbReference type="Ensembl" id="ENSEASP00005053507.1"/>
    </source>
</evidence>
<evidence type="ECO:0000259" key="2">
    <source>
        <dbReference type="Pfam" id="PF00021"/>
    </source>
</evidence>
<sequence>MGKHLLLPLIILSSLLGFLQALTCLKCDRVNTSGVCQSGASFCQTKGSQQCYVRKVYEDDTISYGSQGCSSICTDMLLFSPNVAVDLKCCDDSPLCNKF</sequence>
<reference evidence="3 4" key="1">
    <citation type="journal article" date="2020" name="Nat. Commun.">
        <title>Donkey genomes provide new insights into domestication and selection for coat color.</title>
        <authorList>
            <person name="Wang"/>
            <person name="C."/>
            <person name="Li"/>
            <person name="H."/>
            <person name="Guo"/>
            <person name="Y."/>
            <person name="Huang"/>
            <person name="J."/>
            <person name="Sun"/>
            <person name="Y."/>
            <person name="Min"/>
            <person name="J."/>
            <person name="Wang"/>
            <person name="J."/>
            <person name="Fang"/>
            <person name="X."/>
            <person name="Zhao"/>
            <person name="Z."/>
            <person name="Wang"/>
            <person name="S."/>
            <person name="Zhang"/>
            <person name="Y."/>
            <person name="Liu"/>
            <person name="Q."/>
            <person name="Jiang"/>
            <person name="Q."/>
            <person name="Wang"/>
            <person name="X."/>
            <person name="Guo"/>
            <person name="Y."/>
            <person name="Yang"/>
            <person name="C."/>
            <person name="Wang"/>
            <person name="Y."/>
            <person name="Tian"/>
            <person name="F."/>
            <person name="Zhuang"/>
            <person name="G."/>
            <person name="Fan"/>
            <person name="Y."/>
            <person name="Gao"/>
            <person name="Q."/>
            <person name="Li"/>
            <person name="Y."/>
            <person name="Ju"/>
            <person name="Z."/>
            <person name="Li"/>
            <person name="J."/>
            <person name="Li"/>
            <person name="R."/>
            <person name="Hou"/>
            <person name="M."/>
            <person name="Yang"/>
            <person name="G."/>
            <person name="Liu"/>
            <person name="G."/>
            <person name="Liu"/>
            <person name="W."/>
            <person name="Guo"/>
            <person name="J."/>
            <person name="Pan"/>
            <person name="S."/>
            <person name="Fan"/>
            <person name="G."/>
            <person name="Zhang"/>
            <person name="W."/>
            <person name="Zhang"/>
            <person name="R."/>
            <person name="Yu"/>
            <person name="J."/>
            <person name="Zhang"/>
            <person name="X."/>
            <person name="Yin"/>
            <person name="Q."/>
            <person name="Ji"/>
            <person name="C."/>
            <person name="Jin"/>
            <person name="Y."/>
            <person name="Yue"/>
            <person name="G."/>
            <person name="Liu"/>
            <person name="M."/>
            <person name="Xu"/>
            <person name="J."/>
            <person name="Liu"/>
            <person name="S."/>
            <person name="Jordana"/>
            <person name="J."/>
            <person name="Noce"/>
            <person name="A."/>
            <person name="Amills"/>
            <person name="M."/>
            <person name="Wu"/>
            <person name="D.D."/>
            <person name="Li"/>
            <person name="S."/>
            <person name="Zhou"/>
            <person name="X. and Zhong"/>
            <person name="J."/>
        </authorList>
    </citation>
    <scope>NUCLEOTIDE SEQUENCE [LARGE SCALE GENOMIC DNA]</scope>
</reference>